<accession>A0A0K9XGD4</accession>
<organism evidence="3 4">
    <name type="scientific">Streptomyces caatingaensis</name>
    <dbReference type="NCBI Taxonomy" id="1678637"/>
    <lineage>
        <taxon>Bacteria</taxon>
        <taxon>Bacillati</taxon>
        <taxon>Actinomycetota</taxon>
        <taxon>Actinomycetes</taxon>
        <taxon>Kitasatosporales</taxon>
        <taxon>Streptomycetaceae</taxon>
        <taxon>Streptomyces</taxon>
    </lineage>
</organism>
<dbReference type="Proteomes" id="UP000037288">
    <property type="component" value="Unassembled WGS sequence"/>
</dbReference>
<dbReference type="OrthoDB" id="2987348at2"/>
<dbReference type="EMBL" id="LFXA01000005">
    <property type="protein sequence ID" value="KNB52445.1"/>
    <property type="molecule type" value="Genomic_DNA"/>
</dbReference>
<comment type="caution">
    <text evidence="3">The sequence shown here is derived from an EMBL/GenBank/DDBJ whole genome shotgun (WGS) entry which is preliminary data.</text>
</comment>
<dbReference type="Pfam" id="PF00561">
    <property type="entry name" value="Abhydrolase_1"/>
    <property type="match status" value="1"/>
</dbReference>
<gene>
    <name evidence="3" type="ORF">AC230_10845</name>
</gene>
<evidence type="ECO:0000256" key="1">
    <source>
        <dbReference type="ARBA" id="ARBA00022801"/>
    </source>
</evidence>
<dbReference type="PANTHER" id="PTHR43329">
    <property type="entry name" value="EPOXIDE HYDROLASE"/>
    <property type="match status" value="1"/>
</dbReference>
<proteinExistence type="predicted"/>
<dbReference type="InterPro" id="IPR000639">
    <property type="entry name" value="Epox_hydrolase-like"/>
</dbReference>
<dbReference type="GO" id="GO:0016787">
    <property type="term" value="F:hydrolase activity"/>
    <property type="evidence" value="ECO:0007669"/>
    <property type="project" value="UniProtKB-KW"/>
</dbReference>
<sequence>MEIKHVTVNGLELAYVEQGEGPLALLLHGFPETPGMFRHLMPVLAAAGYRAVAPYMRGFAPSQVPADGSMLMKDLIADANALHEALGGDGDAVIVGHDWGGFTTWGAAALAPERWSKVVVADVPPVRFYERRADVPEQIHKNSHFYFFQMSVADQLVPANDFGYLDWLWNHWSGTVSGYDPAEDLRAGKEALRAPENLRAGLGLYRQNFPAAEFGTEHWEMGRLLAELPTQPTLYLHGSEDPVVDEEILADIVAALPEGSDGVLLPGVGHFPMVEAPEEVNRRILDFLGK</sequence>
<evidence type="ECO:0000259" key="2">
    <source>
        <dbReference type="Pfam" id="PF00561"/>
    </source>
</evidence>
<dbReference type="AlphaFoldDB" id="A0A0K9XGD4"/>
<dbReference type="InterPro" id="IPR000073">
    <property type="entry name" value="AB_hydrolase_1"/>
</dbReference>
<keyword evidence="4" id="KW-1185">Reference proteome</keyword>
<dbReference type="PRINTS" id="PR00412">
    <property type="entry name" value="EPOXHYDRLASE"/>
</dbReference>
<evidence type="ECO:0000313" key="4">
    <source>
        <dbReference type="Proteomes" id="UP000037288"/>
    </source>
</evidence>
<dbReference type="SUPFAM" id="SSF53474">
    <property type="entry name" value="alpha/beta-Hydrolases"/>
    <property type="match status" value="1"/>
</dbReference>
<reference evidence="4" key="1">
    <citation type="submission" date="2015-07" db="EMBL/GenBank/DDBJ databases">
        <title>Draft genome sequence of Streptomyces sp. CMAA 1322, a bacterium isolated from Caatinga biome, from dry forest semiarid of Brazil.</title>
        <authorList>
            <person name="Santos S.N."/>
            <person name="Gacesa R."/>
            <person name="Taketani R.G."/>
            <person name="Long P.F."/>
            <person name="Melo I.S."/>
        </authorList>
    </citation>
    <scope>NUCLEOTIDE SEQUENCE [LARGE SCALE GENOMIC DNA]</scope>
    <source>
        <strain evidence="4">CMAA 1322</strain>
    </source>
</reference>
<keyword evidence="1" id="KW-0378">Hydrolase</keyword>
<feature type="domain" description="AB hydrolase-1" evidence="2">
    <location>
        <begin position="25"/>
        <end position="277"/>
    </location>
</feature>
<dbReference type="InterPro" id="IPR029058">
    <property type="entry name" value="AB_hydrolase_fold"/>
</dbReference>
<dbReference type="Gene3D" id="3.40.50.1820">
    <property type="entry name" value="alpha/beta hydrolase"/>
    <property type="match status" value="1"/>
</dbReference>
<evidence type="ECO:0000313" key="3">
    <source>
        <dbReference type="EMBL" id="KNB52445.1"/>
    </source>
</evidence>
<dbReference type="STRING" id="1678637.AC230_10845"/>
<dbReference type="RefSeq" id="WP_049715917.1">
    <property type="nucleotide sequence ID" value="NZ_LFXA01000005.1"/>
</dbReference>
<protein>
    <recommendedName>
        <fullName evidence="2">AB hydrolase-1 domain-containing protein</fullName>
    </recommendedName>
</protein>
<name>A0A0K9XGD4_9ACTN</name>
<dbReference type="PATRIC" id="fig|1678637.3.peg.2343"/>